<evidence type="ECO:0000259" key="10">
    <source>
        <dbReference type="Pfam" id="PF00593"/>
    </source>
</evidence>
<dbReference type="AlphaFoldDB" id="A0A2U8E0N2"/>
<keyword evidence="8" id="KW-0675">Receptor</keyword>
<evidence type="ECO:0000256" key="2">
    <source>
        <dbReference type="ARBA" id="ARBA00022448"/>
    </source>
</evidence>
<evidence type="ECO:0000256" key="3">
    <source>
        <dbReference type="ARBA" id="ARBA00022452"/>
    </source>
</evidence>
<evidence type="ECO:0000313" key="12">
    <source>
        <dbReference type="Proteomes" id="UP000244896"/>
    </source>
</evidence>
<keyword evidence="12" id="KW-1185">Reference proteome</keyword>
<name>A0A2U8E0N2_9BACT</name>
<accession>A0A2U8E0N2</accession>
<keyword evidence="3" id="KW-1134">Transmembrane beta strand</keyword>
<evidence type="ECO:0000256" key="8">
    <source>
        <dbReference type="ARBA" id="ARBA00023170"/>
    </source>
</evidence>
<dbReference type="SUPFAM" id="SSF56935">
    <property type="entry name" value="Porins"/>
    <property type="match status" value="1"/>
</dbReference>
<dbReference type="KEGG" id="elut:CKA38_03335"/>
<dbReference type="InterPro" id="IPR036942">
    <property type="entry name" value="Beta-barrel_TonB_sf"/>
</dbReference>
<evidence type="ECO:0000256" key="1">
    <source>
        <dbReference type="ARBA" id="ARBA00004571"/>
    </source>
</evidence>
<dbReference type="Gene3D" id="2.40.170.20">
    <property type="entry name" value="TonB-dependent receptor, beta-barrel domain"/>
    <property type="match status" value="1"/>
</dbReference>
<dbReference type="EMBL" id="CP023004">
    <property type="protein sequence ID" value="AWI08413.1"/>
    <property type="molecule type" value="Genomic_DNA"/>
</dbReference>
<keyword evidence="7" id="KW-0472">Membrane</keyword>
<sequence>MLSAQEPRTHDDVLTLPRMAVYSQRVALQEPSAGAFAMPVSALSFEPLVDVHARNMGESQADVTIRGGIFENTGYRAGAAPLHDPQTGHYSAEIPIAPAMLTAPAVLTGAENAIGGWNANAGTVAYQWRRITTSGMAGFAAGNYDTVRGEIYQGWVAPENTSVRGRRLAFDVSAARAESDGSRPWGESRFTRYNARAQLAGERGQTDLFFGRQDKFIGWPNLYTPYANVFETDDLRTTLIALNHVEKIGDGGDRLALGGAWRRNEDHYVFNRADPGAHNPAFATGPAWHTAETWSAGAEALVSTNRIRWRASAGFVADKIESTSLTFGRFNSRSYYKLMLAPERTWELGDSRELTVRAGVALDDTNRDQSAWSPVVAVELRGIGRRIERVYASWAASSQVPNYTALNSNPSAGLFRGNAGLGRERSDNFEIGARGVLGAWTFDTAVFYRRDKDLVDWVYSMSLPNARAASPVDVDTLGFELTARFSANWGDLVFGYTALTKDSDYGDATGMVDASFYALNYAKHRLTAAVVARPWRGWEIRLDNEARLQTGNALRNSRDDALLTSAGVFFAPSIAGWRGLRFFAQATNVWNCGFEEVPSVPAARRQWCAGVMCSW</sequence>
<proteinExistence type="predicted"/>
<protein>
    <recommendedName>
        <fullName evidence="10">TonB-dependent receptor-like beta-barrel domain-containing protein</fullName>
    </recommendedName>
</protein>
<organism evidence="11 12">
    <name type="scientific">Ereboglobus luteus</name>
    <dbReference type="NCBI Taxonomy" id="1796921"/>
    <lineage>
        <taxon>Bacteria</taxon>
        <taxon>Pseudomonadati</taxon>
        <taxon>Verrucomicrobiota</taxon>
        <taxon>Opitutia</taxon>
        <taxon>Opitutales</taxon>
        <taxon>Opitutaceae</taxon>
        <taxon>Ereboglobus</taxon>
    </lineage>
</organism>
<dbReference type="GO" id="GO:0015344">
    <property type="term" value="F:siderophore uptake transmembrane transporter activity"/>
    <property type="evidence" value="ECO:0007669"/>
    <property type="project" value="TreeGrafter"/>
</dbReference>
<keyword evidence="9" id="KW-0998">Cell outer membrane</keyword>
<dbReference type="PANTHER" id="PTHR30069:SF29">
    <property type="entry name" value="HEMOGLOBIN AND HEMOGLOBIN-HAPTOGLOBIN-BINDING PROTEIN 1-RELATED"/>
    <property type="match status" value="1"/>
</dbReference>
<keyword evidence="2" id="KW-0813">Transport</keyword>
<reference evidence="11 12" key="1">
    <citation type="journal article" date="2018" name="Syst. Appl. Microbiol.">
        <title>Ereboglobus luteus gen. nov. sp. nov. from cockroach guts, and new insights into the oxygen relationship of the genera Opitutus and Didymococcus (Verrucomicrobia: Opitutaceae).</title>
        <authorList>
            <person name="Tegtmeier D."/>
            <person name="Belitz A."/>
            <person name="Radek R."/>
            <person name="Heimerl T."/>
            <person name="Brune A."/>
        </authorList>
    </citation>
    <scope>NUCLEOTIDE SEQUENCE [LARGE SCALE GENOMIC DNA]</scope>
    <source>
        <strain evidence="11 12">Ho45</strain>
    </source>
</reference>
<dbReference type="Pfam" id="PF00593">
    <property type="entry name" value="TonB_dep_Rec_b-barrel"/>
    <property type="match status" value="1"/>
</dbReference>
<feature type="domain" description="TonB-dependent receptor-like beta-barrel" evidence="10">
    <location>
        <begin position="124"/>
        <end position="588"/>
    </location>
</feature>
<keyword evidence="6" id="KW-0798">TonB box</keyword>
<dbReference type="PANTHER" id="PTHR30069">
    <property type="entry name" value="TONB-DEPENDENT OUTER MEMBRANE RECEPTOR"/>
    <property type="match status" value="1"/>
</dbReference>
<keyword evidence="4" id="KW-0812">Transmembrane</keyword>
<dbReference type="InterPro" id="IPR039426">
    <property type="entry name" value="TonB-dep_rcpt-like"/>
</dbReference>
<evidence type="ECO:0000313" key="11">
    <source>
        <dbReference type="EMBL" id="AWI08413.1"/>
    </source>
</evidence>
<dbReference type="Proteomes" id="UP000244896">
    <property type="component" value="Chromosome"/>
</dbReference>
<dbReference type="GO" id="GO:0009279">
    <property type="term" value="C:cell outer membrane"/>
    <property type="evidence" value="ECO:0007669"/>
    <property type="project" value="UniProtKB-SubCell"/>
</dbReference>
<evidence type="ECO:0000256" key="4">
    <source>
        <dbReference type="ARBA" id="ARBA00022692"/>
    </source>
</evidence>
<evidence type="ECO:0000256" key="6">
    <source>
        <dbReference type="ARBA" id="ARBA00023077"/>
    </source>
</evidence>
<gene>
    <name evidence="11" type="ORF">CKA38_03335</name>
</gene>
<evidence type="ECO:0000256" key="5">
    <source>
        <dbReference type="ARBA" id="ARBA00022729"/>
    </source>
</evidence>
<keyword evidence="5" id="KW-0732">Signal</keyword>
<dbReference type="GO" id="GO:0044718">
    <property type="term" value="P:siderophore transmembrane transport"/>
    <property type="evidence" value="ECO:0007669"/>
    <property type="project" value="TreeGrafter"/>
</dbReference>
<dbReference type="InterPro" id="IPR000531">
    <property type="entry name" value="Beta-barrel_TonB"/>
</dbReference>
<evidence type="ECO:0000256" key="7">
    <source>
        <dbReference type="ARBA" id="ARBA00023136"/>
    </source>
</evidence>
<evidence type="ECO:0000256" key="9">
    <source>
        <dbReference type="ARBA" id="ARBA00023237"/>
    </source>
</evidence>
<comment type="subcellular location">
    <subcellularLocation>
        <location evidence="1">Cell outer membrane</location>
        <topology evidence="1">Multi-pass membrane protein</topology>
    </subcellularLocation>
</comment>